<dbReference type="PRINTS" id="PR00111">
    <property type="entry name" value="ABHYDROLASE"/>
</dbReference>
<evidence type="ECO:0000313" key="2">
    <source>
        <dbReference type="EMBL" id="KKM72055.1"/>
    </source>
</evidence>
<dbReference type="SUPFAM" id="SSF53474">
    <property type="entry name" value="alpha/beta-Hydrolases"/>
    <property type="match status" value="1"/>
</dbReference>
<dbReference type="PANTHER" id="PTHR43194">
    <property type="entry name" value="HYDROLASE ALPHA/BETA FOLD FAMILY"/>
    <property type="match status" value="1"/>
</dbReference>
<dbReference type="Pfam" id="PF12697">
    <property type="entry name" value="Abhydrolase_6"/>
    <property type="match status" value="1"/>
</dbReference>
<reference evidence="2" key="1">
    <citation type="journal article" date="2015" name="Nature">
        <title>Complex archaea that bridge the gap between prokaryotes and eukaryotes.</title>
        <authorList>
            <person name="Spang A."/>
            <person name="Saw J.H."/>
            <person name="Jorgensen S.L."/>
            <person name="Zaremba-Niedzwiedzka K."/>
            <person name="Martijn J."/>
            <person name="Lind A.E."/>
            <person name="van Eijk R."/>
            <person name="Schleper C."/>
            <person name="Guy L."/>
            <person name="Ettema T.J."/>
        </authorList>
    </citation>
    <scope>NUCLEOTIDE SEQUENCE</scope>
</reference>
<dbReference type="PANTHER" id="PTHR43194:SF2">
    <property type="entry name" value="PEROXISOMAL MEMBRANE PROTEIN LPX1"/>
    <property type="match status" value="1"/>
</dbReference>
<dbReference type="PROSITE" id="PS51257">
    <property type="entry name" value="PROKAR_LIPOPROTEIN"/>
    <property type="match status" value="1"/>
</dbReference>
<dbReference type="InterPro" id="IPR050228">
    <property type="entry name" value="Carboxylesterase_BioH"/>
</dbReference>
<dbReference type="InterPro" id="IPR029058">
    <property type="entry name" value="AB_hydrolase_fold"/>
</dbReference>
<comment type="caution">
    <text evidence="2">The sequence shown here is derived from an EMBL/GenBank/DDBJ whole genome shotgun (WGS) entry which is preliminary data.</text>
</comment>
<feature type="domain" description="AB hydrolase-1" evidence="1">
    <location>
        <begin position="64"/>
        <end position="313"/>
    </location>
</feature>
<dbReference type="AlphaFoldDB" id="A0A0F9M5W3"/>
<evidence type="ECO:0000259" key="1">
    <source>
        <dbReference type="Pfam" id="PF12697"/>
    </source>
</evidence>
<name>A0A0F9M5W3_9ZZZZ</name>
<gene>
    <name evidence="2" type="ORF">LCGC14_1424350</name>
</gene>
<dbReference type="EMBL" id="LAZR01009534">
    <property type="protein sequence ID" value="KKM72055.1"/>
    <property type="molecule type" value="Genomic_DNA"/>
</dbReference>
<dbReference type="InterPro" id="IPR000073">
    <property type="entry name" value="AB_hydrolase_1"/>
</dbReference>
<organism evidence="2">
    <name type="scientific">marine sediment metagenome</name>
    <dbReference type="NCBI Taxonomy" id="412755"/>
    <lineage>
        <taxon>unclassified sequences</taxon>
        <taxon>metagenomes</taxon>
        <taxon>ecological metagenomes</taxon>
    </lineage>
</organism>
<dbReference type="Gene3D" id="3.40.50.1820">
    <property type="entry name" value="alpha/beta hydrolase"/>
    <property type="match status" value="1"/>
</dbReference>
<accession>A0A0F9M5W3</accession>
<protein>
    <recommendedName>
        <fullName evidence="1">AB hydrolase-1 domain-containing protein</fullName>
    </recommendedName>
</protein>
<proteinExistence type="predicted"/>
<sequence>MILTKLATSLLFAAVALTGCGAYIDDRADRRETRAVLEYPPEGQFVDVDGRRVHYVQEGRGPDLVLIHGASGNTRDFTFSFVDLVKDRYRVTVFDRPGLGYTDAVSPAYEGVRNTNASSPAQQAAMLHSAATQIGVTKPIVLGHSYGGSVAMAWGLNHDPAALVIVSGATEPWPGSLGPLYDIASSALGASTVVPLLTAFAGEQRIKSAITEIFEPQTAPPGYVDYIGAALTLRRASFRTNARQVNSLRPHVVEMSKRYPDLRLPVEILHGTADEIVPIEIHSEPLSRQIPDARLTRLEGIGHMPHHVAAGAVTDAIDRAAARAGLR</sequence>